<proteinExistence type="predicted"/>
<dbReference type="Proteomes" id="UP001310022">
    <property type="component" value="Unassembled WGS sequence"/>
</dbReference>
<evidence type="ECO:0000313" key="2">
    <source>
        <dbReference type="Proteomes" id="UP001310022"/>
    </source>
</evidence>
<evidence type="ECO:0000313" key="1">
    <source>
        <dbReference type="EMBL" id="GJM61754.1"/>
    </source>
</evidence>
<comment type="caution">
    <text evidence="1">The sequence shown here is derived from an EMBL/GenBank/DDBJ whole genome shotgun (WGS) entry which is preliminary data.</text>
</comment>
<name>A0AAN4VX74_9BACT</name>
<dbReference type="RefSeq" id="WP_338237219.1">
    <property type="nucleotide sequence ID" value="NZ_BQKE01000001.1"/>
</dbReference>
<protein>
    <submittedName>
        <fullName evidence="1">Uncharacterized protein</fullName>
    </submittedName>
</protein>
<gene>
    <name evidence="1" type="ORF">PEDI_23060</name>
</gene>
<dbReference type="AlphaFoldDB" id="A0AAN4VX74"/>
<reference evidence="1 2" key="1">
    <citation type="submission" date="2021-12" db="EMBL/GenBank/DDBJ databases">
        <title>Genome sequencing of bacteria with rrn-lacking chromosome and rrn-plasmid.</title>
        <authorList>
            <person name="Anda M."/>
            <person name="Iwasaki W."/>
        </authorList>
    </citation>
    <scope>NUCLEOTIDE SEQUENCE [LARGE SCALE GENOMIC DNA]</scope>
    <source>
        <strain evidence="1 2">NBRC 15940</strain>
    </source>
</reference>
<keyword evidence="2" id="KW-1185">Reference proteome</keyword>
<organism evidence="1 2">
    <name type="scientific">Persicobacter diffluens</name>
    <dbReference type="NCBI Taxonomy" id="981"/>
    <lineage>
        <taxon>Bacteria</taxon>
        <taxon>Pseudomonadati</taxon>
        <taxon>Bacteroidota</taxon>
        <taxon>Cytophagia</taxon>
        <taxon>Cytophagales</taxon>
        <taxon>Persicobacteraceae</taxon>
        <taxon>Persicobacter</taxon>
    </lineage>
</organism>
<sequence>MVDKRKLFLNTNLRCGGFYELCIQVCPSIESKPLYKYDNYIWSLPNVEGPYDQNFNQIALEQKPWMEYQGILNLENYSIPFKTINIREDDPIETGFNWFDICFYTEAIEQVFGGDYNTWEDIPKPPELLKRFLLETVSNLYKEYSFELGLLGFEVSGQYYLDDLKKKLSKMYFTEFFVGKEKLTSILPENKKEINVI</sequence>
<accession>A0AAN4VX74</accession>
<dbReference type="EMBL" id="BQKE01000001">
    <property type="protein sequence ID" value="GJM61754.1"/>
    <property type="molecule type" value="Genomic_DNA"/>
</dbReference>